<dbReference type="EMBL" id="CAJVQC010108597">
    <property type="protein sequence ID" value="CAG8834245.1"/>
    <property type="molecule type" value="Genomic_DNA"/>
</dbReference>
<feature type="non-terminal residue" evidence="1">
    <location>
        <position position="1"/>
    </location>
</feature>
<protein>
    <submittedName>
        <fullName evidence="1">7381_t:CDS:1</fullName>
    </submittedName>
</protein>
<name>A0ACA9SBD5_9GLOM</name>
<proteinExistence type="predicted"/>
<evidence type="ECO:0000313" key="1">
    <source>
        <dbReference type="EMBL" id="CAG8834245.1"/>
    </source>
</evidence>
<evidence type="ECO:0000313" key="2">
    <source>
        <dbReference type="Proteomes" id="UP000789920"/>
    </source>
</evidence>
<sequence length="135" mass="15288">NTQLTYFEKGQIIGMYNVGSTLASIAEVIGCVCATVSKFLERGCVIAKKPGLTPRQAELRLAWYNAHTNWNISDWQKVIFSDESSVEIGGCLRRSFVWRKNKSHYEPYNTMPTFRSGRRSIMVWECFAGGEKGPL</sequence>
<keyword evidence="2" id="KW-1185">Reference proteome</keyword>
<organism evidence="1 2">
    <name type="scientific">Racocetra persica</name>
    <dbReference type="NCBI Taxonomy" id="160502"/>
    <lineage>
        <taxon>Eukaryota</taxon>
        <taxon>Fungi</taxon>
        <taxon>Fungi incertae sedis</taxon>
        <taxon>Mucoromycota</taxon>
        <taxon>Glomeromycotina</taxon>
        <taxon>Glomeromycetes</taxon>
        <taxon>Diversisporales</taxon>
        <taxon>Gigasporaceae</taxon>
        <taxon>Racocetra</taxon>
    </lineage>
</organism>
<gene>
    <name evidence="1" type="ORF">RPERSI_LOCUS29131</name>
</gene>
<reference evidence="1" key="1">
    <citation type="submission" date="2021-06" db="EMBL/GenBank/DDBJ databases">
        <authorList>
            <person name="Kallberg Y."/>
            <person name="Tangrot J."/>
            <person name="Rosling A."/>
        </authorList>
    </citation>
    <scope>NUCLEOTIDE SEQUENCE</scope>
    <source>
        <strain evidence="1">MA461A</strain>
    </source>
</reference>
<comment type="caution">
    <text evidence="1">The sequence shown here is derived from an EMBL/GenBank/DDBJ whole genome shotgun (WGS) entry which is preliminary data.</text>
</comment>
<feature type="non-terminal residue" evidence="1">
    <location>
        <position position="135"/>
    </location>
</feature>
<dbReference type="Proteomes" id="UP000789920">
    <property type="component" value="Unassembled WGS sequence"/>
</dbReference>
<accession>A0ACA9SBD5</accession>